<feature type="region of interest" description="Disordered" evidence="1">
    <location>
        <begin position="49"/>
        <end position="73"/>
    </location>
</feature>
<name>A0ABD1WH45_9LAMI</name>
<keyword evidence="3" id="KW-1185">Reference proteome</keyword>
<dbReference type="EMBL" id="JBFOLJ010000003">
    <property type="protein sequence ID" value="KAL2549016.1"/>
    <property type="molecule type" value="Genomic_DNA"/>
</dbReference>
<evidence type="ECO:0000313" key="2">
    <source>
        <dbReference type="EMBL" id="KAL2549016.1"/>
    </source>
</evidence>
<dbReference type="Proteomes" id="UP001604277">
    <property type="component" value="Unassembled WGS sequence"/>
</dbReference>
<gene>
    <name evidence="2" type="ORF">Fot_10546</name>
</gene>
<protein>
    <submittedName>
        <fullName evidence="2">Uncharacterized protein</fullName>
    </submittedName>
</protein>
<comment type="caution">
    <text evidence="2">The sequence shown here is derived from an EMBL/GenBank/DDBJ whole genome shotgun (WGS) entry which is preliminary data.</text>
</comment>
<evidence type="ECO:0000313" key="3">
    <source>
        <dbReference type="Proteomes" id="UP001604277"/>
    </source>
</evidence>
<sequence>MERKKRGFYLIGSVAVQNVDWGRDGDVFLRCSLDQVLDSTPVVYPVVDSKSLDPAATGPQDETGEEIHKEDKGMGEILNREISKKDFEAKNDCLEIFFEKITFFDGDRGTDGSNVLADQRRGPAQQQEVCVDLQGELLDLQE</sequence>
<accession>A0ABD1WH45</accession>
<evidence type="ECO:0000256" key="1">
    <source>
        <dbReference type="SAM" id="MobiDB-lite"/>
    </source>
</evidence>
<reference evidence="3" key="1">
    <citation type="submission" date="2024-07" db="EMBL/GenBank/DDBJ databases">
        <title>Two chromosome-level genome assemblies of Korean endemic species Abeliophyllum distichum and Forsythia ovata (Oleaceae).</title>
        <authorList>
            <person name="Jang H."/>
        </authorList>
    </citation>
    <scope>NUCLEOTIDE SEQUENCE [LARGE SCALE GENOMIC DNA]</scope>
</reference>
<dbReference type="AlphaFoldDB" id="A0ABD1WH45"/>
<organism evidence="2 3">
    <name type="scientific">Forsythia ovata</name>
    <dbReference type="NCBI Taxonomy" id="205694"/>
    <lineage>
        <taxon>Eukaryota</taxon>
        <taxon>Viridiplantae</taxon>
        <taxon>Streptophyta</taxon>
        <taxon>Embryophyta</taxon>
        <taxon>Tracheophyta</taxon>
        <taxon>Spermatophyta</taxon>
        <taxon>Magnoliopsida</taxon>
        <taxon>eudicotyledons</taxon>
        <taxon>Gunneridae</taxon>
        <taxon>Pentapetalae</taxon>
        <taxon>asterids</taxon>
        <taxon>lamiids</taxon>
        <taxon>Lamiales</taxon>
        <taxon>Oleaceae</taxon>
        <taxon>Forsythieae</taxon>
        <taxon>Forsythia</taxon>
    </lineage>
</organism>
<proteinExistence type="predicted"/>